<protein>
    <submittedName>
        <fullName evidence="6">Cdc6-like AAA superfamily ATPase</fullName>
    </submittedName>
</protein>
<dbReference type="Pfam" id="PF13401">
    <property type="entry name" value="AAA_22"/>
    <property type="match status" value="1"/>
</dbReference>
<evidence type="ECO:0000313" key="6">
    <source>
        <dbReference type="EMBL" id="RKD95039.1"/>
    </source>
</evidence>
<dbReference type="EMBL" id="RAPO01000002">
    <property type="protein sequence ID" value="RKD95039.1"/>
    <property type="molecule type" value="Genomic_DNA"/>
</dbReference>
<dbReference type="InterPro" id="IPR050311">
    <property type="entry name" value="ORC1/CDC6"/>
</dbReference>
<keyword evidence="3" id="KW-0547">Nucleotide-binding</keyword>
<sequence>MITDARALATTYVPQDLEHRDGQISQLAAALEPITDGVGGDHCLIFGPAGSGKTTLAKYVVRKLRQESFGVRRAYWNCMSGSAKTDVLHGLAQDSGIGNHLPRDGTGASAFIDAFRGTDDHVVAIIDEVDVLEDETLLLGLGDLPNVTIVGITIDEDDFFASHRLNGRVKSRFSSAETLRLRKYTHEEVVDILLARIDAGLRPDVIDEPVVEYIADLAAGDAREAIKLLEKATRRVARTDRSQIELADVDAVHDKARRDLQQDRIDALGTHKRLLYDIVADAGEIGATELHATYEERAAEPKTNRTRRRYLATLEDKYGLLASTGSGRGKTYFVPEP</sequence>
<dbReference type="Gene3D" id="1.10.8.60">
    <property type="match status" value="1"/>
</dbReference>
<dbReference type="SUPFAM" id="SSF52540">
    <property type="entry name" value="P-loop containing nucleoside triphosphate hydrolases"/>
    <property type="match status" value="1"/>
</dbReference>
<proteinExistence type="inferred from homology"/>
<dbReference type="SMART" id="SM00382">
    <property type="entry name" value="AAA"/>
    <property type="match status" value="1"/>
</dbReference>
<evidence type="ECO:0000256" key="4">
    <source>
        <dbReference type="ARBA" id="ARBA00022840"/>
    </source>
</evidence>
<dbReference type="PANTHER" id="PTHR10763:SF22">
    <property type="entry name" value="ORC1-TYPE DNA REPLICATION PROTEIN"/>
    <property type="match status" value="1"/>
</dbReference>
<evidence type="ECO:0000256" key="3">
    <source>
        <dbReference type="ARBA" id="ARBA00022741"/>
    </source>
</evidence>
<organism evidence="6 7">
    <name type="scientific">Halopiger aswanensis</name>
    <dbReference type="NCBI Taxonomy" id="148449"/>
    <lineage>
        <taxon>Archaea</taxon>
        <taxon>Methanobacteriati</taxon>
        <taxon>Methanobacteriota</taxon>
        <taxon>Stenosarchaea group</taxon>
        <taxon>Halobacteria</taxon>
        <taxon>Halobacteriales</taxon>
        <taxon>Natrialbaceae</taxon>
        <taxon>Halopiger</taxon>
    </lineage>
</organism>
<evidence type="ECO:0000256" key="2">
    <source>
        <dbReference type="ARBA" id="ARBA00022705"/>
    </source>
</evidence>
<evidence type="ECO:0000256" key="1">
    <source>
        <dbReference type="ARBA" id="ARBA00006184"/>
    </source>
</evidence>
<gene>
    <name evidence="6" type="ORF">ATJ93_1889</name>
</gene>
<dbReference type="Gene3D" id="3.40.50.300">
    <property type="entry name" value="P-loop containing nucleotide triphosphate hydrolases"/>
    <property type="match status" value="1"/>
</dbReference>
<name>A0A3R7HXK2_9EURY</name>
<keyword evidence="2" id="KW-0235">DNA replication</keyword>
<keyword evidence="4" id="KW-0067">ATP-binding</keyword>
<dbReference type="Pfam" id="PF22703">
    <property type="entry name" value="Cdc6_lid"/>
    <property type="match status" value="1"/>
</dbReference>
<reference evidence="6 7" key="1">
    <citation type="submission" date="2018-09" db="EMBL/GenBank/DDBJ databases">
        <title>Genomic Encyclopedia of Archaeal and Bacterial Type Strains, Phase II (KMG-II): from individual species to whole genera.</title>
        <authorList>
            <person name="Goeker M."/>
        </authorList>
    </citation>
    <scope>NUCLEOTIDE SEQUENCE [LARGE SCALE GENOMIC DNA]</scope>
    <source>
        <strain evidence="6 7">DSM 13151</strain>
    </source>
</reference>
<comment type="caution">
    <text evidence="6">The sequence shown here is derived from an EMBL/GenBank/DDBJ whole genome shotgun (WGS) entry which is preliminary data.</text>
</comment>
<dbReference type="PANTHER" id="PTHR10763">
    <property type="entry name" value="CELL DIVISION CONTROL PROTEIN 6-RELATED"/>
    <property type="match status" value="1"/>
</dbReference>
<dbReference type="InterPro" id="IPR003593">
    <property type="entry name" value="AAA+_ATPase"/>
</dbReference>
<dbReference type="CDD" id="cd18139">
    <property type="entry name" value="HLD_clamp_RarA"/>
    <property type="match status" value="1"/>
</dbReference>
<dbReference type="OrthoDB" id="270161at2157"/>
<dbReference type="AlphaFoldDB" id="A0A3R7HXK2"/>
<dbReference type="GO" id="GO:0006260">
    <property type="term" value="P:DNA replication"/>
    <property type="evidence" value="ECO:0007669"/>
    <property type="project" value="UniProtKB-KW"/>
</dbReference>
<keyword evidence="7" id="KW-1185">Reference proteome</keyword>
<dbReference type="InterPro" id="IPR049945">
    <property type="entry name" value="AAA_22"/>
</dbReference>
<accession>A0A3R7HXK2</accession>
<evidence type="ECO:0000259" key="5">
    <source>
        <dbReference type="SMART" id="SM00382"/>
    </source>
</evidence>
<dbReference type="GO" id="GO:0016887">
    <property type="term" value="F:ATP hydrolysis activity"/>
    <property type="evidence" value="ECO:0007669"/>
    <property type="project" value="InterPro"/>
</dbReference>
<dbReference type="RefSeq" id="WP_120244350.1">
    <property type="nucleotide sequence ID" value="NZ_RAPO01000002.1"/>
</dbReference>
<comment type="similarity">
    <text evidence="1">Belongs to the CDC6/cdc18 family.</text>
</comment>
<evidence type="ECO:0000313" key="7">
    <source>
        <dbReference type="Proteomes" id="UP000283805"/>
    </source>
</evidence>
<dbReference type="InterPro" id="IPR027417">
    <property type="entry name" value="P-loop_NTPase"/>
</dbReference>
<dbReference type="InterPro" id="IPR055237">
    <property type="entry name" value="Cdc6_lid"/>
</dbReference>
<feature type="domain" description="AAA+ ATPase" evidence="5">
    <location>
        <begin position="39"/>
        <end position="175"/>
    </location>
</feature>
<dbReference type="GO" id="GO:0005524">
    <property type="term" value="F:ATP binding"/>
    <property type="evidence" value="ECO:0007669"/>
    <property type="project" value="UniProtKB-KW"/>
</dbReference>
<dbReference type="Proteomes" id="UP000283805">
    <property type="component" value="Unassembled WGS sequence"/>
</dbReference>